<feature type="domain" description="Leucine-binding protein" evidence="2">
    <location>
        <begin position="37"/>
        <end position="357"/>
    </location>
</feature>
<evidence type="ECO:0000259" key="2">
    <source>
        <dbReference type="Pfam" id="PF13458"/>
    </source>
</evidence>
<dbReference type="AlphaFoldDB" id="A0A7J2TIW4"/>
<accession>A0A7J2TIW4</accession>
<organism evidence="3">
    <name type="scientific">Archaeoglobus fulgidus</name>
    <dbReference type="NCBI Taxonomy" id="2234"/>
    <lineage>
        <taxon>Archaea</taxon>
        <taxon>Methanobacteriati</taxon>
        <taxon>Methanobacteriota</taxon>
        <taxon>Archaeoglobi</taxon>
        <taxon>Archaeoglobales</taxon>
        <taxon>Archaeoglobaceae</taxon>
        <taxon>Archaeoglobus</taxon>
    </lineage>
</organism>
<keyword evidence="1" id="KW-0732">Signal</keyword>
<protein>
    <submittedName>
        <fullName evidence="3">Branched-chain amino acid ABC transporter substrate-binding protein</fullName>
    </submittedName>
</protein>
<dbReference type="PANTHER" id="PTHR30483">
    <property type="entry name" value="LEUCINE-SPECIFIC-BINDING PROTEIN"/>
    <property type="match status" value="1"/>
</dbReference>
<dbReference type="InterPro" id="IPR028081">
    <property type="entry name" value="Leu-bd"/>
</dbReference>
<evidence type="ECO:0000313" key="3">
    <source>
        <dbReference type="EMBL" id="HEH35011.1"/>
    </source>
</evidence>
<dbReference type="Pfam" id="PF13458">
    <property type="entry name" value="Peripla_BP_6"/>
    <property type="match status" value="1"/>
</dbReference>
<sequence length="380" mass="41096">MTKKLGSCLGLILGLASLLLFCAAPQVPTQTPQTIPEIKIGVLVPKTGEFSSAGVVMENAAKLAEKHAREMGYNIKIIIHDCGDKPEMTKTAFLSLVKEGVVAIVGTYSSPQAMMAADIANESKVVFMASVASADLEGKVKGGNRYVFRNAYNTSYWGILAVEFLEITGAKSYYLVGYEPLKTFNLGMFGIIKNLTKAELRGESWVKSPSVSPEDYKRVARELAKIDVEVIVLGDPGLGGVDFVREYRLAGGNATIYSVGGMLALPDLLKELNVSGIAFQAAALELKAKTNLTKKYFEDYRKDYGKEANNYAGILTYDAILIVAQAAAKGEDLVSELEKGTFIGAAGIYEFNENHQAKWGTEKLRGTIGIFKDGKIEVIS</sequence>
<reference evidence="3" key="1">
    <citation type="journal article" date="2020" name="mSystems">
        <title>Genome- and Community-Level Interaction Insights into Carbon Utilization and Element Cycling Functions of Hydrothermarchaeota in Hydrothermal Sediment.</title>
        <authorList>
            <person name="Zhou Z."/>
            <person name="Liu Y."/>
            <person name="Xu W."/>
            <person name="Pan J."/>
            <person name="Luo Z.H."/>
            <person name="Li M."/>
        </authorList>
    </citation>
    <scope>NUCLEOTIDE SEQUENCE [LARGE SCALE GENOMIC DNA]</scope>
    <source>
        <strain evidence="3">SpSt-26</strain>
    </source>
</reference>
<gene>
    <name evidence="3" type="ORF">ENP88_02410</name>
</gene>
<comment type="caution">
    <text evidence="3">The sequence shown here is derived from an EMBL/GenBank/DDBJ whole genome shotgun (WGS) entry which is preliminary data.</text>
</comment>
<dbReference type="InterPro" id="IPR028082">
    <property type="entry name" value="Peripla_BP_I"/>
</dbReference>
<dbReference type="Gene3D" id="3.40.50.2300">
    <property type="match status" value="2"/>
</dbReference>
<proteinExistence type="predicted"/>
<evidence type="ECO:0000256" key="1">
    <source>
        <dbReference type="ARBA" id="ARBA00022729"/>
    </source>
</evidence>
<dbReference type="SUPFAM" id="SSF53822">
    <property type="entry name" value="Periplasmic binding protein-like I"/>
    <property type="match status" value="1"/>
</dbReference>
<dbReference type="PANTHER" id="PTHR30483:SF6">
    <property type="entry name" value="PERIPLASMIC BINDING PROTEIN OF ABC TRANSPORTER FOR NATURAL AMINO ACIDS"/>
    <property type="match status" value="1"/>
</dbReference>
<dbReference type="InterPro" id="IPR051010">
    <property type="entry name" value="BCAA_transport"/>
</dbReference>
<name>A0A7J2TIW4_ARCFL</name>
<dbReference type="EMBL" id="DSLA01000037">
    <property type="protein sequence ID" value="HEH35011.1"/>
    <property type="molecule type" value="Genomic_DNA"/>
</dbReference>